<evidence type="ECO:0000256" key="1">
    <source>
        <dbReference type="SAM" id="MobiDB-lite"/>
    </source>
</evidence>
<reference evidence="3 4" key="1">
    <citation type="submission" date="2023-05" db="EMBL/GenBank/DDBJ databases">
        <title>Microbacterium dauci sp.nov., Isolated from Carrot Rhizosphere Soil.</title>
        <authorList>
            <person name="Xiao Z."/>
            <person name="Zheng J."/>
        </authorList>
    </citation>
    <scope>NUCLEOTIDE SEQUENCE [LARGE SCALE GENOMIC DNA]</scope>
    <source>
        <strain evidence="3 4">LX3-4</strain>
    </source>
</reference>
<evidence type="ECO:0000313" key="4">
    <source>
        <dbReference type="Proteomes" id="UP001321481"/>
    </source>
</evidence>
<feature type="compositionally biased region" description="Low complexity" evidence="1">
    <location>
        <begin position="35"/>
        <end position="52"/>
    </location>
</feature>
<gene>
    <name evidence="3" type="ORF">QNI14_05945</name>
</gene>
<dbReference type="RefSeq" id="WP_283715525.1">
    <property type="nucleotide sequence ID" value="NZ_JASJND010000004.1"/>
</dbReference>
<dbReference type="EMBL" id="JASJND010000004">
    <property type="protein sequence ID" value="MDJ1113989.1"/>
    <property type="molecule type" value="Genomic_DNA"/>
</dbReference>
<sequence length="247" mass="26123">MGERPKALLPVLIVAGVLAVAAVVVMVVLLTRPGEPAASPSEPTSPSVTPSAAPNPPPTPSPTPTVAPAASEVAMAATGFTLVGDDGSDLFTYRWHDDAASAVDALTDAFGSAPEESVLEGDGTHFPDYTSYRWGGFELRDMVETEDGKPRAEYVQPSYAVITAERENGVALVAEFNLVIGSSIEEVRALEPDSEFERSDGTVRLFLESERNGFSAPEVVNGEYALAIGAEEDGAVYEIIYLPYSEL</sequence>
<proteinExistence type="predicted"/>
<feature type="region of interest" description="Disordered" evidence="1">
    <location>
        <begin position="35"/>
        <end position="67"/>
    </location>
</feature>
<feature type="compositionally biased region" description="Pro residues" evidence="1">
    <location>
        <begin position="53"/>
        <end position="65"/>
    </location>
</feature>
<name>A0ABT6ZCW0_9MICO</name>
<protein>
    <submittedName>
        <fullName evidence="3">Uncharacterized protein</fullName>
    </submittedName>
</protein>
<keyword evidence="2" id="KW-0812">Transmembrane</keyword>
<dbReference type="Proteomes" id="UP001321481">
    <property type="component" value="Unassembled WGS sequence"/>
</dbReference>
<keyword evidence="2" id="KW-0472">Membrane</keyword>
<feature type="transmembrane region" description="Helical" evidence="2">
    <location>
        <begin position="7"/>
        <end position="30"/>
    </location>
</feature>
<keyword evidence="4" id="KW-1185">Reference proteome</keyword>
<evidence type="ECO:0000256" key="2">
    <source>
        <dbReference type="SAM" id="Phobius"/>
    </source>
</evidence>
<keyword evidence="2" id="KW-1133">Transmembrane helix</keyword>
<organism evidence="3 4">
    <name type="scientific">Microbacterium dauci</name>
    <dbReference type="NCBI Taxonomy" id="3048008"/>
    <lineage>
        <taxon>Bacteria</taxon>
        <taxon>Bacillati</taxon>
        <taxon>Actinomycetota</taxon>
        <taxon>Actinomycetes</taxon>
        <taxon>Micrococcales</taxon>
        <taxon>Microbacteriaceae</taxon>
        <taxon>Microbacterium</taxon>
    </lineage>
</organism>
<accession>A0ABT6ZCW0</accession>
<comment type="caution">
    <text evidence="3">The sequence shown here is derived from an EMBL/GenBank/DDBJ whole genome shotgun (WGS) entry which is preliminary data.</text>
</comment>
<evidence type="ECO:0000313" key="3">
    <source>
        <dbReference type="EMBL" id="MDJ1113989.1"/>
    </source>
</evidence>